<dbReference type="RefSeq" id="WP_157635523.1">
    <property type="nucleotide sequence ID" value="NZ_HF570958.1"/>
</dbReference>
<keyword evidence="4 6" id="KW-0067">ATP-binding</keyword>
<feature type="domain" description="ABC transporter" evidence="5">
    <location>
        <begin position="288"/>
        <end position="533"/>
    </location>
</feature>
<accession>A0A077LYE2</accession>
<dbReference type="EMBL" id="CAJB01000064">
    <property type="protein sequence ID" value="CCH76970.1"/>
    <property type="molecule type" value="Genomic_DNA"/>
</dbReference>
<evidence type="ECO:0000259" key="5">
    <source>
        <dbReference type="PROSITE" id="PS50893"/>
    </source>
</evidence>
<keyword evidence="3" id="KW-0547">Nucleotide-binding</keyword>
<dbReference type="PANTHER" id="PTHR43776:SF7">
    <property type="entry name" value="D,D-DIPEPTIDE TRANSPORT ATP-BINDING PROTEIN DDPF-RELATED"/>
    <property type="match status" value="1"/>
</dbReference>
<evidence type="ECO:0000313" key="6">
    <source>
        <dbReference type="EMBL" id="CCH76970.1"/>
    </source>
</evidence>
<protein>
    <submittedName>
        <fullName evidence="6">Putative peptide transport fused subunits of ABC superfamily: ATP-binding components</fullName>
    </submittedName>
</protein>
<dbReference type="SMART" id="SM00382">
    <property type="entry name" value="AAA"/>
    <property type="match status" value="2"/>
</dbReference>
<dbReference type="InterPro" id="IPR027417">
    <property type="entry name" value="P-loop_NTPase"/>
</dbReference>
<dbReference type="SUPFAM" id="SSF52540">
    <property type="entry name" value="P-loop containing nucleoside triphosphate hydrolases"/>
    <property type="match status" value="2"/>
</dbReference>
<dbReference type="GO" id="GO:0016887">
    <property type="term" value="F:ATP hydrolysis activity"/>
    <property type="evidence" value="ECO:0007669"/>
    <property type="project" value="InterPro"/>
</dbReference>
<dbReference type="InterPro" id="IPR003439">
    <property type="entry name" value="ABC_transporter-like_ATP-bd"/>
</dbReference>
<name>A0A077LYE2_9MICO</name>
<dbReference type="AlphaFoldDB" id="A0A077LYE2"/>
<dbReference type="Proteomes" id="UP000035721">
    <property type="component" value="Unassembled WGS sequence"/>
</dbReference>
<dbReference type="NCBIfam" id="NF008453">
    <property type="entry name" value="PRK11308.1"/>
    <property type="match status" value="2"/>
</dbReference>
<gene>
    <name evidence="6" type="primary">yliA</name>
    <name evidence="6" type="ORF">BN12_1560030</name>
</gene>
<dbReference type="GO" id="GO:0055085">
    <property type="term" value="P:transmembrane transport"/>
    <property type="evidence" value="ECO:0007669"/>
    <property type="project" value="UniProtKB-ARBA"/>
</dbReference>
<evidence type="ECO:0000256" key="2">
    <source>
        <dbReference type="ARBA" id="ARBA00022448"/>
    </source>
</evidence>
<reference evidence="6 7" key="1">
    <citation type="journal article" date="2013" name="ISME J.">
        <title>A metabolic model for members of the genus Tetrasphaera involved in enhanced biological phosphorus removal.</title>
        <authorList>
            <person name="Kristiansen R."/>
            <person name="Nguyen H.T.T."/>
            <person name="Saunders A.M."/>
            <person name="Nielsen J.L."/>
            <person name="Wimmer R."/>
            <person name="Le V.Q."/>
            <person name="McIlroy S.J."/>
            <person name="Petrovski S."/>
            <person name="Seviour R.J."/>
            <person name="Calteau A."/>
            <person name="Nielsen K.L."/>
            <person name="Nielsen P.H."/>
        </authorList>
    </citation>
    <scope>NUCLEOTIDE SEQUENCE [LARGE SCALE GENOMIC DNA]</scope>
    <source>
        <strain evidence="6 7">T1-X7</strain>
    </source>
</reference>
<dbReference type="PANTHER" id="PTHR43776">
    <property type="entry name" value="TRANSPORT ATP-BINDING PROTEIN"/>
    <property type="match status" value="1"/>
</dbReference>
<comment type="caution">
    <text evidence="6">The sequence shown here is derived from an EMBL/GenBank/DDBJ whole genome shotgun (WGS) entry which is preliminary data.</text>
</comment>
<dbReference type="CDD" id="cd03257">
    <property type="entry name" value="ABC_NikE_OppD_transporters"/>
    <property type="match status" value="2"/>
</dbReference>
<keyword evidence="2" id="KW-0813">Transport</keyword>
<dbReference type="Pfam" id="PF08352">
    <property type="entry name" value="oligo_HPY"/>
    <property type="match status" value="2"/>
</dbReference>
<dbReference type="PROSITE" id="PS50893">
    <property type="entry name" value="ABC_TRANSPORTER_2"/>
    <property type="match status" value="2"/>
</dbReference>
<evidence type="ECO:0000256" key="1">
    <source>
        <dbReference type="ARBA" id="ARBA00005417"/>
    </source>
</evidence>
<feature type="domain" description="ABC transporter" evidence="5">
    <location>
        <begin position="17"/>
        <end position="262"/>
    </location>
</feature>
<dbReference type="InterPro" id="IPR003593">
    <property type="entry name" value="AAA+_ATPase"/>
</dbReference>
<dbReference type="PROSITE" id="PS00211">
    <property type="entry name" value="ABC_TRANSPORTER_1"/>
    <property type="match status" value="2"/>
</dbReference>
<organism evidence="6 7">
    <name type="scientific">Nostocoides japonicum T1-X7</name>
    <dbReference type="NCBI Taxonomy" id="1194083"/>
    <lineage>
        <taxon>Bacteria</taxon>
        <taxon>Bacillati</taxon>
        <taxon>Actinomycetota</taxon>
        <taxon>Actinomycetes</taxon>
        <taxon>Micrococcales</taxon>
        <taxon>Intrasporangiaceae</taxon>
        <taxon>Nostocoides</taxon>
    </lineage>
</organism>
<dbReference type="InterPro" id="IPR013563">
    <property type="entry name" value="Oligopep_ABC_C"/>
</dbReference>
<comment type="similarity">
    <text evidence="1">Belongs to the ABC transporter superfamily.</text>
</comment>
<sequence length="581" mass="61503">MTTMPSAPTAPSPTAVVEGLTISYQASGHRVVVAEDISFSLRAGRTLGLVGESGSGKSTVARALLGHLRDGSAIDAGTVTVLDHDVFALDGESLRRLRGEQVALVAQNAGHALTPSMRVGAQVREALLVHGLPAQRDRVEELFRLVRLPSPETIGGRYPHELSGGQQQRVAIAMAVATRPRILVLDEPTTALDVVTQAAVLALVNDLISDLGMSVLIVSHDLGVVSAVADEVLVMNAGRPVESGPTARIMSSPQEDYTRMLIEAAPRIHGVPLPDDRDHLDDDVILRCRGVDIRYPHAPNLAVRGFDLELRRGETVAIVGESGSGKSTVATALAGLVDTERGDIKLRDADGTVHDLLGSAARRTVTVRSAVQLVFQNADLALNPRRTVGDAVGRPLRVFGLASGRADARARVARLLDEVGLGAEFAGRVPAQLSGGQRQRVGIARALAAGPTLLIADEITTALDVSVQAAVLALLDELRREHALSCLFISHDLAVVRSIADRIVVMKDGHIVEAAPTDRLFTDPRHPYTRTLLEAVLEPGHTELPASDVDEEPVAIDPRASLVDLGGGHQVRADEGVDTDA</sequence>
<dbReference type="OrthoDB" id="3677453at2"/>
<evidence type="ECO:0000256" key="3">
    <source>
        <dbReference type="ARBA" id="ARBA00022741"/>
    </source>
</evidence>
<dbReference type="Gene3D" id="3.40.50.300">
    <property type="entry name" value="P-loop containing nucleotide triphosphate hydrolases"/>
    <property type="match status" value="2"/>
</dbReference>
<evidence type="ECO:0000313" key="7">
    <source>
        <dbReference type="Proteomes" id="UP000035721"/>
    </source>
</evidence>
<dbReference type="Pfam" id="PF00005">
    <property type="entry name" value="ABC_tran"/>
    <property type="match status" value="2"/>
</dbReference>
<keyword evidence="7" id="KW-1185">Reference proteome</keyword>
<dbReference type="STRING" id="1194083.BN12_1560030"/>
<dbReference type="InterPro" id="IPR050319">
    <property type="entry name" value="ABC_transp_ATP-bind"/>
</dbReference>
<proteinExistence type="inferred from homology"/>
<dbReference type="InterPro" id="IPR017871">
    <property type="entry name" value="ABC_transporter-like_CS"/>
</dbReference>
<dbReference type="GO" id="GO:0005524">
    <property type="term" value="F:ATP binding"/>
    <property type="evidence" value="ECO:0007669"/>
    <property type="project" value="UniProtKB-KW"/>
</dbReference>
<dbReference type="GO" id="GO:0015833">
    <property type="term" value="P:peptide transport"/>
    <property type="evidence" value="ECO:0007669"/>
    <property type="project" value="InterPro"/>
</dbReference>
<evidence type="ECO:0000256" key="4">
    <source>
        <dbReference type="ARBA" id="ARBA00022840"/>
    </source>
</evidence>